<dbReference type="NCBIfam" id="NF040740">
    <property type="entry name" value="ornith_Ord"/>
    <property type="match status" value="1"/>
</dbReference>
<dbReference type="EC" id="1.4.1.12" evidence="5"/>
<reference evidence="5 6" key="1">
    <citation type="journal article" date="2021" name="bioRxiv">
        <title>Unique metabolic strategies in Hadean analogues reveal hints for primordial physiology.</title>
        <authorList>
            <person name="Nobu M.K."/>
            <person name="Nakai R."/>
            <person name="Tamazawa S."/>
            <person name="Mori H."/>
            <person name="Toyoda A."/>
            <person name="Ijiri A."/>
            <person name="Suzuki S."/>
            <person name="Kurokawa K."/>
            <person name="Kamagata Y."/>
            <person name="Tamaki H."/>
        </authorList>
    </citation>
    <scope>NUCLEOTIDE SEQUENCE [LARGE SCALE GENOMIC DNA]</scope>
    <source>
        <strain evidence="5">BS525</strain>
    </source>
</reference>
<evidence type="ECO:0000259" key="4">
    <source>
        <dbReference type="Pfam" id="PF19328"/>
    </source>
</evidence>
<feature type="domain" description="Dihydrodipicolinate reductase N-terminal" evidence="3">
    <location>
        <begin position="5"/>
        <end position="100"/>
    </location>
</feature>
<keyword evidence="2 5" id="KW-0560">Oxidoreductase</keyword>
<proteinExistence type="predicted"/>
<dbReference type="AlphaFoldDB" id="A0A9E2F5W4"/>
<dbReference type="InterPro" id="IPR045760">
    <property type="entry name" value="DAP_DH_C"/>
</dbReference>
<dbReference type="SUPFAM" id="SSF51735">
    <property type="entry name" value="NAD(P)-binding Rossmann-fold domains"/>
    <property type="match status" value="1"/>
</dbReference>
<sequence length="336" mass="36589">MNKSKVAVWGTGAMGRGIIELVQSKNSLQLVGVVARRSDKEGMDVGEALGFKEKVGVKVETKAGEMLKREKPDILLHSTCSKTSEAFPEIMTALEEGVNVITIAEEMAFPWYKEPELSVKLDNYAREKGLRILGTGVNPGYILDLLIITLTGASHSIKSIHAKRVNDLSPFGPSVMKTQGVGTTIDEFNRGMKDGTVVGHFGFPESISMISKALGWKIDHIEQEREPIISSVYRETPYVKVQPGMVAGCKHISRGYVGGEVKIYLEHPQQIHPHLEGVETGDYIQIEGVPPVNFVNKPEFPGGLATIALAVNMVPLVLKAPVGLLTMADLPVPRLL</sequence>
<evidence type="ECO:0000313" key="6">
    <source>
        <dbReference type="Proteomes" id="UP000811545"/>
    </source>
</evidence>
<dbReference type="GO" id="GO:0009089">
    <property type="term" value="P:lysine biosynthetic process via diaminopimelate"/>
    <property type="evidence" value="ECO:0007669"/>
    <property type="project" value="InterPro"/>
</dbReference>
<organism evidence="5 6">
    <name type="scientific">Psychracetigena formicireducens</name>
    <dbReference type="NCBI Taxonomy" id="2986056"/>
    <lineage>
        <taxon>Bacteria</taxon>
        <taxon>Bacillati</taxon>
        <taxon>Candidatus Lithacetigenota</taxon>
        <taxon>Candidatus Psychracetigena</taxon>
    </lineage>
</organism>
<accession>A0A9E2F5W4</accession>
<evidence type="ECO:0000259" key="3">
    <source>
        <dbReference type="Pfam" id="PF01113"/>
    </source>
</evidence>
<dbReference type="InterPro" id="IPR000846">
    <property type="entry name" value="DapB_N"/>
</dbReference>
<dbReference type="InterPro" id="IPR036291">
    <property type="entry name" value="NAD(P)-bd_dom_sf"/>
</dbReference>
<name>A0A9E2F5W4_PSYF1</name>
<dbReference type="Pfam" id="PF19328">
    <property type="entry name" value="DAP_DH_C"/>
    <property type="match status" value="1"/>
</dbReference>
<keyword evidence="1" id="KW-0521">NADP</keyword>
<evidence type="ECO:0000256" key="1">
    <source>
        <dbReference type="ARBA" id="ARBA00022857"/>
    </source>
</evidence>
<dbReference type="Gene3D" id="3.40.50.720">
    <property type="entry name" value="NAD(P)-binding Rossmann-like Domain"/>
    <property type="match status" value="1"/>
</dbReference>
<dbReference type="GO" id="GO:0008839">
    <property type="term" value="F:4-hydroxy-tetrahydrodipicolinate reductase"/>
    <property type="evidence" value="ECO:0007669"/>
    <property type="project" value="InterPro"/>
</dbReference>
<comment type="caution">
    <text evidence="5">The sequence shown here is derived from an EMBL/GenBank/DDBJ whole genome shotgun (WGS) entry which is preliminary data.</text>
</comment>
<feature type="domain" description="2,4-diaminopentanoate dehydrogenase C-terminal" evidence="4">
    <location>
        <begin position="141"/>
        <end position="334"/>
    </location>
</feature>
<protein>
    <submittedName>
        <fullName evidence="5">2,4-diaminopentanoate dehydrogenase</fullName>
        <ecNumber evidence="5">1.4.1.12</ecNumber>
    </submittedName>
</protein>
<dbReference type="GO" id="GO:0047530">
    <property type="term" value="F:2,4-diaminopentanoate dehydrogenase activity"/>
    <property type="evidence" value="ECO:0007669"/>
    <property type="project" value="UniProtKB-EC"/>
</dbReference>
<dbReference type="EMBL" id="QLTW01000021">
    <property type="protein sequence ID" value="MBT9144765.1"/>
    <property type="molecule type" value="Genomic_DNA"/>
</dbReference>
<dbReference type="Proteomes" id="UP000811545">
    <property type="component" value="Unassembled WGS sequence"/>
</dbReference>
<gene>
    <name evidence="5" type="primary">ord_2</name>
    <name evidence="5" type="ORF">DDT42_00613</name>
</gene>
<dbReference type="Pfam" id="PF01113">
    <property type="entry name" value="DapB_N"/>
    <property type="match status" value="1"/>
</dbReference>
<dbReference type="CDD" id="cd24146">
    <property type="entry name" value="nat-AmDH_N_like"/>
    <property type="match status" value="1"/>
</dbReference>
<evidence type="ECO:0000313" key="5">
    <source>
        <dbReference type="EMBL" id="MBT9144765.1"/>
    </source>
</evidence>
<evidence type="ECO:0000256" key="2">
    <source>
        <dbReference type="ARBA" id="ARBA00023002"/>
    </source>
</evidence>